<dbReference type="Proteomes" id="UP000054144">
    <property type="component" value="Unassembled WGS sequence"/>
</dbReference>
<reference evidence="3 4" key="1">
    <citation type="journal article" date="2015" name="Fungal Genet. Biol.">
        <title>Evolution of novel wood decay mechanisms in Agaricales revealed by the genome sequences of Fistulina hepatica and Cylindrobasidium torrendii.</title>
        <authorList>
            <person name="Floudas D."/>
            <person name="Held B.W."/>
            <person name="Riley R."/>
            <person name="Nagy L.G."/>
            <person name="Koehler G."/>
            <person name="Ransdell A.S."/>
            <person name="Younus H."/>
            <person name="Chow J."/>
            <person name="Chiniquy J."/>
            <person name="Lipzen A."/>
            <person name="Tritt A."/>
            <person name="Sun H."/>
            <person name="Haridas S."/>
            <person name="LaButti K."/>
            <person name="Ohm R.A."/>
            <person name="Kues U."/>
            <person name="Blanchette R.A."/>
            <person name="Grigoriev I.V."/>
            <person name="Minto R.E."/>
            <person name="Hibbett D.S."/>
        </authorList>
    </citation>
    <scope>NUCLEOTIDE SEQUENCE [LARGE SCALE GENOMIC DNA]</scope>
    <source>
        <strain evidence="3 4">ATCC 64428</strain>
    </source>
</reference>
<proteinExistence type="predicted"/>
<name>A0A0D7AJY8_9AGAR</name>
<gene>
    <name evidence="3" type="ORF">FISHEDRAFT_56151</name>
</gene>
<feature type="compositionally biased region" description="Polar residues" evidence="1">
    <location>
        <begin position="360"/>
        <end position="374"/>
    </location>
</feature>
<evidence type="ECO:0000313" key="4">
    <source>
        <dbReference type="Proteomes" id="UP000054144"/>
    </source>
</evidence>
<feature type="domain" description="DUF6697" evidence="2">
    <location>
        <begin position="148"/>
        <end position="339"/>
    </location>
</feature>
<dbReference type="OrthoDB" id="3176940at2759"/>
<accession>A0A0D7AJY8</accession>
<organism evidence="3 4">
    <name type="scientific">Fistulina hepatica ATCC 64428</name>
    <dbReference type="NCBI Taxonomy" id="1128425"/>
    <lineage>
        <taxon>Eukaryota</taxon>
        <taxon>Fungi</taxon>
        <taxon>Dikarya</taxon>
        <taxon>Basidiomycota</taxon>
        <taxon>Agaricomycotina</taxon>
        <taxon>Agaricomycetes</taxon>
        <taxon>Agaricomycetidae</taxon>
        <taxon>Agaricales</taxon>
        <taxon>Fistulinaceae</taxon>
        <taxon>Fistulina</taxon>
    </lineage>
</organism>
<sequence>MSVAVKKEAADTSELLHNSVAPILSTRTKREYRDVALQDDPNELPDTKTVKTEDEASISKKQTKRCRLTFDGVEVPDLALALEQRRRRHEDLKIIRKYDDNPKIKKKKNEEDLRLSPEILRSRLHAANISLTEFPIENMEKDVLDAAFDRRMISRIYGGSPEQTFPRPSAAKLAEHGLDDFFCPSLMINPDAPKLPGFPGLFFRPWRRMPLRLLPAMRVIVRLGPNQWQYMGQYEVRPAESLTVAEWRQQKTSVQDAWAHQILTKNWGKNISIRVHLRQVLGRQPTEEEEGEIEVKTGQKLGVGKREIVEAFLSGEEVMCVWTMKCVGYDAAFQRRLFDEAATWTATAHRAQTRKKSTKNSRSGNDSIRSTLKSESAVKEEGL</sequence>
<evidence type="ECO:0000259" key="2">
    <source>
        <dbReference type="Pfam" id="PF20411"/>
    </source>
</evidence>
<protein>
    <recommendedName>
        <fullName evidence="2">DUF6697 domain-containing protein</fullName>
    </recommendedName>
</protein>
<dbReference type="InterPro" id="IPR046520">
    <property type="entry name" value="DUF6697"/>
</dbReference>
<dbReference type="AlphaFoldDB" id="A0A0D7AJY8"/>
<dbReference type="EMBL" id="KN881645">
    <property type="protein sequence ID" value="KIY52175.1"/>
    <property type="molecule type" value="Genomic_DNA"/>
</dbReference>
<feature type="region of interest" description="Disordered" evidence="1">
    <location>
        <begin position="348"/>
        <end position="383"/>
    </location>
</feature>
<evidence type="ECO:0000313" key="3">
    <source>
        <dbReference type="EMBL" id="KIY52175.1"/>
    </source>
</evidence>
<keyword evidence="4" id="KW-1185">Reference proteome</keyword>
<evidence type="ECO:0000256" key="1">
    <source>
        <dbReference type="SAM" id="MobiDB-lite"/>
    </source>
</evidence>
<dbReference type="Pfam" id="PF20411">
    <property type="entry name" value="DUF6697"/>
    <property type="match status" value="1"/>
</dbReference>